<dbReference type="Pfam" id="PF13679">
    <property type="entry name" value="Methyltransf_32"/>
    <property type="match status" value="1"/>
</dbReference>
<dbReference type="EMBL" id="JBBMFN010000069">
    <property type="protein sequence ID" value="MEQ2467903.1"/>
    <property type="molecule type" value="Genomic_DNA"/>
</dbReference>
<organism evidence="2 3">
    <name type="scientific">Niallia hominis</name>
    <dbReference type="NCBI Taxonomy" id="3133173"/>
    <lineage>
        <taxon>Bacteria</taxon>
        <taxon>Bacillati</taxon>
        <taxon>Bacillota</taxon>
        <taxon>Bacilli</taxon>
        <taxon>Bacillales</taxon>
        <taxon>Bacillaceae</taxon>
        <taxon>Niallia</taxon>
    </lineage>
</organism>
<dbReference type="GO" id="GO:0032259">
    <property type="term" value="P:methylation"/>
    <property type="evidence" value="ECO:0007669"/>
    <property type="project" value="UniProtKB-KW"/>
</dbReference>
<dbReference type="GO" id="GO:0008168">
    <property type="term" value="F:methyltransferase activity"/>
    <property type="evidence" value="ECO:0007669"/>
    <property type="project" value="UniProtKB-KW"/>
</dbReference>
<keyword evidence="3" id="KW-1185">Reference proteome</keyword>
<gene>
    <name evidence="2" type="ORF">WMO63_19770</name>
</gene>
<feature type="domain" description="Methyltransferase" evidence="1">
    <location>
        <begin position="22"/>
        <end position="80"/>
    </location>
</feature>
<dbReference type="InterPro" id="IPR029063">
    <property type="entry name" value="SAM-dependent_MTases_sf"/>
</dbReference>
<proteinExistence type="predicted"/>
<name>A0ABV1F5P6_9BACI</name>
<accession>A0ABV1F5P6</accession>
<dbReference type="SUPFAM" id="SSF53335">
    <property type="entry name" value="S-adenosyl-L-methionine-dependent methyltransferases"/>
    <property type="match status" value="1"/>
</dbReference>
<dbReference type="Gene3D" id="3.40.50.150">
    <property type="entry name" value="Vaccinia Virus protein VP39"/>
    <property type="match status" value="1"/>
</dbReference>
<dbReference type="Proteomes" id="UP001465426">
    <property type="component" value="Unassembled WGS sequence"/>
</dbReference>
<reference evidence="2 3" key="1">
    <citation type="submission" date="2024-03" db="EMBL/GenBank/DDBJ databases">
        <title>Human intestinal bacterial collection.</title>
        <authorList>
            <person name="Pauvert C."/>
            <person name="Hitch T.C.A."/>
            <person name="Clavel T."/>
        </authorList>
    </citation>
    <scope>NUCLEOTIDE SEQUENCE [LARGE SCALE GENOMIC DNA]</scope>
    <source>
        <strain evidence="2 3">CLA-SR-H024</strain>
    </source>
</reference>
<evidence type="ECO:0000259" key="1">
    <source>
        <dbReference type="Pfam" id="PF13679"/>
    </source>
</evidence>
<comment type="caution">
    <text evidence="2">The sequence shown here is derived from an EMBL/GenBank/DDBJ whole genome shotgun (WGS) entry which is preliminary data.</text>
</comment>
<dbReference type="CDD" id="cd02440">
    <property type="entry name" value="AdoMet_MTases"/>
    <property type="match status" value="1"/>
</dbReference>
<protein>
    <submittedName>
        <fullName evidence="2">Methyltransferase</fullName>
    </submittedName>
</protein>
<keyword evidence="2" id="KW-0808">Transferase</keyword>
<evidence type="ECO:0000313" key="2">
    <source>
        <dbReference type="EMBL" id="MEQ2467903.1"/>
    </source>
</evidence>
<keyword evidence="2" id="KW-0489">Methyltransferase</keyword>
<dbReference type="InterPro" id="IPR025714">
    <property type="entry name" value="Methyltranfer_dom"/>
</dbReference>
<sequence length="184" mass="22483">MQLGFNKSYHYHRYEPTPYEHLEQLFQEFPLYETDHIVDFGCGKGRLNFFIHYLFQSTVTGIEMNEEYYQDALVNLEHYSKNRKSRKEKIRFLLGKAEDYSIQPQDNYFYFFNPFSLPLFQKIVSNIMYSLEENSRLVKVILYYPSDEYQFFMESHPFFEKEGEVKVGNKKDKDKFIIYKSMYW</sequence>
<evidence type="ECO:0000313" key="3">
    <source>
        <dbReference type="Proteomes" id="UP001465426"/>
    </source>
</evidence>